<evidence type="ECO:0008006" key="3">
    <source>
        <dbReference type="Google" id="ProtNLM"/>
    </source>
</evidence>
<dbReference type="RefSeq" id="WP_323356858.1">
    <property type="nucleotide sequence ID" value="NZ_JAYGHY010000028.1"/>
</dbReference>
<dbReference type="Proteomes" id="UP001302329">
    <property type="component" value="Unassembled WGS sequence"/>
</dbReference>
<dbReference type="EMBL" id="JAYGHY010000028">
    <property type="protein sequence ID" value="MEA5442816.1"/>
    <property type="molecule type" value="Genomic_DNA"/>
</dbReference>
<organism evidence="1 2">
    <name type="scientific">Cyanobium gracile UHCC 0281</name>
    <dbReference type="NCBI Taxonomy" id="3110309"/>
    <lineage>
        <taxon>Bacteria</taxon>
        <taxon>Bacillati</taxon>
        <taxon>Cyanobacteriota</taxon>
        <taxon>Cyanophyceae</taxon>
        <taxon>Synechococcales</taxon>
        <taxon>Prochlorococcaceae</taxon>
        <taxon>Cyanobium</taxon>
    </lineage>
</organism>
<accession>A0ABU5SWE2</accession>
<gene>
    <name evidence="1" type="ORF">VB739_09660</name>
</gene>
<sequence length="76" mass="8751">MKVTVELSDKEMGEILAFTGERKKGPAIRRLMEEALQQRRRAEVAQRFLSGEWGVGLDSFESDQERDRQQAQTIDP</sequence>
<keyword evidence="2" id="KW-1185">Reference proteome</keyword>
<comment type="caution">
    <text evidence="1">The sequence shown here is derived from an EMBL/GenBank/DDBJ whole genome shotgun (WGS) entry which is preliminary data.</text>
</comment>
<proteinExistence type="predicted"/>
<evidence type="ECO:0000313" key="1">
    <source>
        <dbReference type="EMBL" id="MEA5442816.1"/>
    </source>
</evidence>
<reference evidence="1 2" key="1">
    <citation type="submission" date="2023-12" db="EMBL/GenBank/DDBJ databases">
        <title>Baltic Sea Cyanobacteria.</title>
        <authorList>
            <person name="Delbaje E."/>
            <person name="Fewer D.P."/>
            <person name="Shishido T.K."/>
        </authorList>
    </citation>
    <scope>NUCLEOTIDE SEQUENCE [LARGE SCALE GENOMIC DNA]</scope>
    <source>
        <strain evidence="1 2">UHCC 0281</strain>
    </source>
</reference>
<name>A0ABU5SWE2_9CYAN</name>
<protein>
    <recommendedName>
        <fullName evidence="3">DUF2191 domain-containing protein</fullName>
    </recommendedName>
</protein>
<evidence type="ECO:0000313" key="2">
    <source>
        <dbReference type="Proteomes" id="UP001302329"/>
    </source>
</evidence>